<feature type="transmembrane region" description="Helical" evidence="9">
    <location>
        <begin position="966"/>
        <end position="983"/>
    </location>
</feature>
<dbReference type="NCBIfam" id="TIGR01494">
    <property type="entry name" value="ATPase_P-type"/>
    <property type="match status" value="1"/>
</dbReference>
<name>A0A914C717_9BILA</name>
<comment type="subcellular location">
    <subcellularLocation>
        <location evidence="1">Membrane</location>
        <topology evidence="1">Multi-pass membrane protein</topology>
    </subcellularLocation>
</comment>
<dbReference type="PANTHER" id="PTHR43294">
    <property type="entry name" value="SODIUM/POTASSIUM-TRANSPORTING ATPASE SUBUNIT ALPHA"/>
    <property type="match status" value="1"/>
</dbReference>
<evidence type="ECO:0000256" key="8">
    <source>
        <dbReference type="SAM" id="MobiDB-lite"/>
    </source>
</evidence>
<protein>
    <submittedName>
        <fullName evidence="12">Cation-transporting P-type ATPase N-terminal domain-containing protein</fullName>
    </submittedName>
</protein>
<keyword evidence="5" id="KW-1278">Translocase</keyword>
<keyword evidence="7 9" id="KW-0472">Membrane</keyword>
<keyword evidence="6 9" id="KW-1133">Transmembrane helix</keyword>
<dbReference type="SUPFAM" id="SSF81660">
    <property type="entry name" value="Metal cation-transporting ATPase, ATP-binding domain N"/>
    <property type="match status" value="1"/>
</dbReference>
<dbReference type="InterPro" id="IPR023298">
    <property type="entry name" value="ATPase_P-typ_TM_dom_sf"/>
</dbReference>
<dbReference type="GO" id="GO:1902600">
    <property type="term" value="P:proton transmembrane transport"/>
    <property type="evidence" value="ECO:0007669"/>
    <property type="project" value="TreeGrafter"/>
</dbReference>
<evidence type="ECO:0000256" key="6">
    <source>
        <dbReference type="ARBA" id="ARBA00022989"/>
    </source>
</evidence>
<dbReference type="Pfam" id="PF08282">
    <property type="entry name" value="Hydrolase_3"/>
    <property type="match status" value="1"/>
</dbReference>
<dbReference type="GO" id="GO:0005886">
    <property type="term" value="C:plasma membrane"/>
    <property type="evidence" value="ECO:0007669"/>
    <property type="project" value="TreeGrafter"/>
</dbReference>
<dbReference type="SFLD" id="SFLDG00002">
    <property type="entry name" value="C1.7:_P-type_atpase_like"/>
    <property type="match status" value="1"/>
</dbReference>
<dbReference type="GO" id="GO:1990573">
    <property type="term" value="P:potassium ion import across plasma membrane"/>
    <property type="evidence" value="ECO:0007669"/>
    <property type="project" value="TreeGrafter"/>
</dbReference>
<reference evidence="12" key="1">
    <citation type="submission" date="2022-11" db="UniProtKB">
        <authorList>
            <consortium name="WormBaseParasite"/>
        </authorList>
    </citation>
    <scope>IDENTIFICATION</scope>
</reference>
<dbReference type="PRINTS" id="PR00120">
    <property type="entry name" value="HATPASE"/>
</dbReference>
<dbReference type="SMART" id="SM00831">
    <property type="entry name" value="Cation_ATPase_N"/>
    <property type="match status" value="1"/>
</dbReference>
<feature type="transmembrane region" description="Helical" evidence="9">
    <location>
        <begin position="769"/>
        <end position="790"/>
    </location>
</feature>
<dbReference type="Pfam" id="PF13246">
    <property type="entry name" value="Cation_ATPase"/>
    <property type="match status" value="1"/>
</dbReference>
<evidence type="ECO:0000259" key="10">
    <source>
        <dbReference type="SMART" id="SM00831"/>
    </source>
</evidence>
<keyword evidence="11" id="KW-1185">Reference proteome</keyword>
<dbReference type="SUPFAM" id="SSF81665">
    <property type="entry name" value="Calcium ATPase, transmembrane domain M"/>
    <property type="match status" value="1"/>
</dbReference>
<dbReference type="Pfam" id="PF00690">
    <property type="entry name" value="Cation_ATPase_N"/>
    <property type="match status" value="1"/>
</dbReference>
<dbReference type="WBParaSite" id="ACRNAN_Path_461.g1755.t1">
    <property type="protein sequence ID" value="ACRNAN_Path_461.g1755.t1"/>
    <property type="gene ID" value="ACRNAN_Path_461.g1755"/>
</dbReference>
<feature type="region of interest" description="Disordered" evidence="8">
    <location>
        <begin position="1"/>
        <end position="23"/>
    </location>
</feature>
<dbReference type="PANTHER" id="PTHR43294:SF5">
    <property type="entry name" value="CATION-TRANSPORTING P-TYPE ATPASE N-TERMINAL DOMAIN-CONTAINING PROTEIN"/>
    <property type="match status" value="1"/>
</dbReference>
<dbReference type="GO" id="GO:0036376">
    <property type="term" value="P:sodium ion export across plasma membrane"/>
    <property type="evidence" value="ECO:0007669"/>
    <property type="project" value="TreeGrafter"/>
</dbReference>
<dbReference type="GO" id="GO:0005391">
    <property type="term" value="F:P-type sodium:potassium-exchanging transporter activity"/>
    <property type="evidence" value="ECO:0007669"/>
    <property type="project" value="TreeGrafter"/>
</dbReference>
<dbReference type="InterPro" id="IPR001757">
    <property type="entry name" value="P_typ_ATPase"/>
</dbReference>
<sequence>MHPSKDSKNGMANGIKYRGKDKQKRKWNFPWSKKKVAPAGRGTTRRRNLNEMFCEQTWDIERIARNYAGSHINMQNPASSKGLTSEQAENILREQGLNMLPKAKEITNFELFLSQFLNMLWGLLLAATVFSLIGFLYDTSNLSGLWVTLIMIAMILILCTISFLQERKARAWCVGLKLETSSITGEAEPIEYQAEAVAEGVTVFDSRNIAFNGSLCVDGEAVGVVIRTAEKTVIGQIAEMTTGQEDKKSRLQMQIRKYVTILVIVAGTWGTGCFLIGGFVHNWKNPVNLLANAFLTIAIAIVPCGLPATVTSSLTLVAQRLVKKNVYLKKLDIVEALGSANIIASDKTGTLTKNIMTVTDIWYHDKFIPGVPEYSCTIREMKSINRYNPPLSDILTVMSVCNSSTFVEEGEQGSNRKNSSTILDMEPGSIGKRRNTLTKTFPSVQTRKAIGTPSEVALIQYADKLIPVDVVREQYANKIVFEIPFNSKRKFHLMITKIVDLNNGQAEFKLMMKGAPEALIDKCTQMLTSKGEIDLTTIEMEKFQEAYEMFGASGRRVIGFVQKNFRAPVNTQFSLDAENFPTKELCFLGVCAIMDPPRDETPGAIKMCKEAGIKVFMVTGDHHLTATAIARQIGLIEDKPDVAPDYAILHGEQISNLSEKEWDDILSKNAVVFARTTPEQKLLIVEQAQKRKQVIAMTGDGVNDAPALKKAHIGVAMGTGSDVAKQAADIVLTDDNFASIVKAVEEGRLMYDNLKKLLGYTMCHTWPEVWSIVINFCFGMPIGMTALQILSVDLGTEIPPGVAMSKEPLEGDIMKRPPRDSEAVLVSNSLLAYSYLLVGQLQSIACFLAYCCVFWSYNISIADLWMSAINSWTPGGEKFTSNGVSYTIEEQLFINRQACAAWQMGIVFGQVFHIFSSRTLRQSIFKHGFFTNPWVWIAIVTELIMLGIFIYVPAINTFLGGAPISWSPWLVVAAMAVVIFVYNEVRKIFIRKYPNNKIVNLFKW</sequence>
<dbReference type="SFLD" id="SFLDF00027">
    <property type="entry name" value="p-type_atpase"/>
    <property type="match status" value="1"/>
</dbReference>
<dbReference type="Gene3D" id="3.40.50.1000">
    <property type="entry name" value="HAD superfamily/HAD-like"/>
    <property type="match status" value="1"/>
</dbReference>
<dbReference type="InterPro" id="IPR023299">
    <property type="entry name" value="ATPase_P-typ_cyto_dom_N"/>
</dbReference>
<dbReference type="SUPFAM" id="SSF81653">
    <property type="entry name" value="Calcium ATPase, transduction domain A"/>
    <property type="match status" value="1"/>
</dbReference>
<evidence type="ECO:0000256" key="4">
    <source>
        <dbReference type="ARBA" id="ARBA00022840"/>
    </source>
</evidence>
<dbReference type="GO" id="GO:0016887">
    <property type="term" value="F:ATP hydrolysis activity"/>
    <property type="evidence" value="ECO:0007669"/>
    <property type="project" value="InterPro"/>
</dbReference>
<proteinExistence type="predicted"/>
<dbReference type="InterPro" id="IPR008250">
    <property type="entry name" value="ATPase_P-typ_transduc_dom_A_sf"/>
</dbReference>
<dbReference type="InterPro" id="IPR004014">
    <property type="entry name" value="ATPase_P-typ_cation-transptr_N"/>
</dbReference>
<dbReference type="Gene3D" id="2.70.150.10">
    <property type="entry name" value="Calcium-transporting ATPase, cytoplasmic transduction domain A"/>
    <property type="match status" value="1"/>
</dbReference>
<dbReference type="PROSITE" id="PS00154">
    <property type="entry name" value="ATPASE_E1_E2"/>
    <property type="match status" value="1"/>
</dbReference>
<dbReference type="AlphaFoldDB" id="A0A914C717"/>
<evidence type="ECO:0000313" key="12">
    <source>
        <dbReference type="WBParaSite" id="ACRNAN_Path_461.g1755.t1"/>
    </source>
</evidence>
<feature type="transmembrane region" description="Helical" evidence="9">
    <location>
        <begin position="934"/>
        <end position="954"/>
    </location>
</feature>
<dbReference type="InterPro" id="IPR006068">
    <property type="entry name" value="ATPase_P-typ_cation-transptr_C"/>
</dbReference>
<dbReference type="SFLD" id="SFLDS00003">
    <property type="entry name" value="Haloacid_Dehalogenase"/>
    <property type="match status" value="1"/>
</dbReference>
<evidence type="ECO:0000313" key="11">
    <source>
        <dbReference type="Proteomes" id="UP000887540"/>
    </source>
</evidence>
<evidence type="ECO:0000256" key="2">
    <source>
        <dbReference type="ARBA" id="ARBA00022692"/>
    </source>
</evidence>
<dbReference type="Gene3D" id="1.20.1110.10">
    <property type="entry name" value="Calcium-transporting ATPase, transmembrane domain"/>
    <property type="match status" value="1"/>
</dbReference>
<keyword evidence="4" id="KW-0067">ATP-binding</keyword>
<dbReference type="InterPro" id="IPR023214">
    <property type="entry name" value="HAD_sf"/>
</dbReference>
<dbReference type="Gene3D" id="3.40.1110.10">
    <property type="entry name" value="Calcium-transporting ATPase, cytoplasmic domain N"/>
    <property type="match status" value="1"/>
</dbReference>
<evidence type="ECO:0000256" key="5">
    <source>
        <dbReference type="ARBA" id="ARBA00022967"/>
    </source>
</evidence>
<dbReference type="InterPro" id="IPR036412">
    <property type="entry name" value="HAD-like_sf"/>
</dbReference>
<dbReference type="SUPFAM" id="SSF56784">
    <property type="entry name" value="HAD-like"/>
    <property type="match status" value="1"/>
</dbReference>
<dbReference type="GO" id="GO:0006883">
    <property type="term" value="P:intracellular sodium ion homeostasis"/>
    <property type="evidence" value="ECO:0007669"/>
    <property type="project" value="TreeGrafter"/>
</dbReference>
<feature type="transmembrane region" description="Helical" evidence="9">
    <location>
        <begin position="116"/>
        <end position="137"/>
    </location>
</feature>
<dbReference type="Pfam" id="PF00689">
    <property type="entry name" value="Cation_ATPase_C"/>
    <property type="match status" value="1"/>
</dbReference>
<feature type="transmembrane region" description="Helical" evidence="9">
    <location>
        <begin position="832"/>
        <end position="857"/>
    </location>
</feature>
<feature type="transmembrane region" description="Helical" evidence="9">
    <location>
        <begin position="143"/>
        <end position="164"/>
    </location>
</feature>
<dbReference type="InterPro" id="IPR044492">
    <property type="entry name" value="P_typ_ATPase_HD_dom"/>
</dbReference>
<dbReference type="InterPro" id="IPR018303">
    <property type="entry name" value="ATPase_P-typ_P_site"/>
</dbReference>
<evidence type="ECO:0000256" key="9">
    <source>
        <dbReference type="SAM" id="Phobius"/>
    </source>
</evidence>
<evidence type="ECO:0000256" key="7">
    <source>
        <dbReference type="ARBA" id="ARBA00023136"/>
    </source>
</evidence>
<keyword evidence="2 9" id="KW-0812">Transmembrane</keyword>
<dbReference type="InterPro" id="IPR059000">
    <property type="entry name" value="ATPase_P-type_domA"/>
</dbReference>
<dbReference type="FunFam" id="3.40.50.1000:FF:000083">
    <property type="entry name" value="Sodium/potassium-transporting ATPase subunit alpha"/>
    <property type="match status" value="1"/>
</dbReference>
<dbReference type="Pfam" id="PF00122">
    <property type="entry name" value="E1-E2_ATPase"/>
    <property type="match status" value="1"/>
</dbReference>
<dbReference type="PRINTS" id="PR00119">
    <property type="entry name" value="CATATPASE"/>
</dbReference>
<accession>A0A914C717</accession>
<dbReference type="GO" id="GO:0030007">
    <property type="term" value="P:intracellular potassium ion homeostasis"/>
    <property type="evidence" value="ECO:0007669"/>
    <property type="project" value="TreeGrafter"/>
</dbReference>
<evidence type="ECO:0000256" key="3">
    <source>
        <dbReference type="ARBA" id="ARBA00022741"/>
    </source>
</evidence>
<dbReference type="Proteomes" id="UP000887540">
    <property type="component" value="Unplaced"/>
</dbReference>
<keyword evidence="3" id="KW-0547">Nucleotide-binding</keyword>
<dbReference type="InterPro" id="IPR050510">
    <property type="entry name" value="Cation_transp_ATPase_P-type"/>
</dbReference>
<feature type="transmembrane region" description="Helical" evidence="9">
    <location>
        <begin position="258"/>
        <end position="281"/>
    </location>
</feature>
<feature type="domain" description="Cation-transporting P-type ATPase N-terminal" evidence="10">
    <location>
        <begin position="54"/>
        <end position="136"/>
    </location>
</feature>
<organism evidence="11 12">
    <name type="scientific">Acrobeloides nanus</name>
    <dbReference type="NCBI Taxonomy" id="290746"/>
    <lineage>
        <taxon>Eukaryota</taxon>
        <taxon>Metazoa</taxon>
        <taxon>Ecdysozoa</taxon>
        <taxon>Nematoda</taxon>
        <taxon>Chromadorea</taxon>
        <taxon>Rhabditida</taxon>
        <taxon>Tylenchina</taxon>
        <taxon>Cephalobomorpha</taxon>
        <taxon>Cephaloboidea</taxon>
        <taxon>Cephalobidae</taxon>
        <taxon>Acrobeloides</taxon>
    </lineage>
</organism>
<feature type="transmembrane region" description="Helical" evidence="9">
    <location>
        <begin position="293"/>
        <end position="318"/>
    </location>
</feature>
<evidence type="ECO:0000256" key="1">
    <source>
        <dbReference type="ARBA" id="ARBA00004141"/>
    </source>
</evidence>
<dbReference type="GO" id="GO:0005524">
    <property type="term" value="F:ATP binding"/>
    <property type="evidence" value="ECO:0007669"/>
    <property type="project" value="UniProtKB-KW"/>
</dbReference>